<feature type="transmembrane region" description="Helical" evidence="6">
    <location>
        <begin position="139"/>
        <end position="159"/>
    </location>
</feature>
<evidence type="ECO:0000256" key="3">
    <source>
        <dbReference type="ARBA" id="ARBA00022992"/>
    </source>
</evidence>
<dbReference type="InterPro" id="IPR000595">
    <property type="entry name" value="cNMP-bd_dom"/>
</dbReference>
<comment type="caution">
    <text evidence="7">The sequence shown here is derived from an EMBL/GenBank/DDBJ whole genome shotgun (WGS) entry which is preliminary data.</text>
</comment>
<organism evidence="7 8">
    <name type="scientific">Acer yangbiense</name>
    <dbReference type="NCBI Taxonomy" id="1000413"/>
    <lineage>
        <taxon>Eukaryota</taxon>
        <taxon>Viridiplantae</taxon>
        <taxon>Streptophyta</taxon>
        <taxon>Embryophyta</taxon>
        <taxon>Tracheophyta</taxon>
        <taxon>Spermatophyta</taxon>
        <taxon>Magnoliopsida</taxon>
        <taxon>eudicotyledons</taxon>
        <taxon>Gunneridae</taxon>
        <taxon>Pentapetalae</taxon>
        <taxon>rosids</taxon>
        <taxon>malvids</taxon>
        <taxon>Sapindales</taxon>
        <taxon>Sapindaceae</taxon>
        <taxon>Hippocastanoideae</taxon>
        <taxon>Acereae</taxon>
        <taxon>Acer</taxon>
    </lineage>
</organism>
<keyword evidence="6" id="KW-0812">Transmembrane</keyword>
<dbReference type="EMBL" id="VAHF01000002">
    <property type="protein sequence ID" value="TXG71142.1"/>
    <property type="molecule type" value="Genomic_DNA"/>
</dbReference>
<feature type="transmembrane region" description="Helical" evidence="6">
    <location>
        <begin position="315"/>
        <end position="334"/>
    </location>
</feature>
<keyword evidence="4" id="KW-0813">Transport</keyword>
<sequence>MFLIRSQGLNSEGGTAIQLYSEHRDGTTNSAAGRFQRGQPSGSGSDDTVAKSLSWMKNWLAPWWELIAFLSVIVFDPLLAYIVVVNEDKKSLSYVKSQGILIGLVLRSVSDFLLLKYFTIPRWIAFRENKRKFLNCYRFVARVVCNLPFPQVFMIIVLVQRRLENNISISVLNFWLYMVLVLHSRIVWLAPMKELYRTRGWTLFLVFFFGFSHVFGSLGYLFAVFAKLESWEKAYENHTGCVIHDLYCNDDSLENFIPNTTTSDFGIFKEFIQYDILEMTDFPRKLLFCLRWGGQSISYMGQSLQINGESSQDLFVIYIMLASFSLSVLIIGIMQTNMQSDAVRVDRRKMNVQHVRNCVLIRKLSKNLQRQVIEECERSVWVETRSVIGVDEVNLFNDYLSEDLKRMTKPSLREGGTIDAMLFWVEGKLQHHNFRNAKTGGSARRRTTTNYLKDGDFCGEELLAWFQADPYSSSLPISTKTIVALTNVVCFALMSDDLISILIKHHAALFIQSYWQKRQAARPIQLSLRRRRNTQKYIHEQTPPAESFEISIENA</sequence>
<keyword evidence="2" id="KW-0112">Calmodulin-binding</keyword>
<keyword evidence="4" id="KW-0406">Ion transport</keyword>
<proteinExistence type="predicted"/>
<reference evidence="8" key="1">
    <citation type="journal article" date="2019" name="Gigascience">
        <title>De novo genome assembly of the endangered Acer yangbiense, a plant species with extremely small populations endemic to Yunnan Province, China.</title>
        <authorList>
            <person name="Yang J."/>
            <person name="Wariss H.M."/>
            <person name="Tao L."/>
            <person name="Zhang R."/>
            <person name="Yun Q."/>
            <person name="Hollingsworth P."/>
            <person name="Dao Z."/>
            <person name="Luo G."/>
            <person name="Guo H."/>
            <person name="Ma Y."/>
            <person name="Sun W."/>
        </authorList>
    </citation>
    <scope>NUCLEOTIDE SEQUENCE [LARGE SCALE GENOMIC DNA]</scope>
    <source>
        <strain evidence="8">cv. Malutang</strain>
    </source>
</reference>
<dbReference type="GO" id="GO:0016020">
    <property type="term" value="C:membrane"/>
    <property type="evidence" value="ECO:0007669"/>
    <property type="project" value="UniProtKB-SubCell"/>
</dbReference>
<keyword evidence="3" id="KW-0142">cGMP-binding</keyword>
<feature type="transmembrane region" description="Helical" evidence="6">
    <location>
        <begin position="202"/>
        <end position="226"/>
    </location>
</feature>
<evidence type="ECO:0008006" key="9">
    <source>
        <dbReference type="Google" id="ProtNLM"/>
    </source>
</evidence>
<dbReference type="GO" id="GO:0030553">
    <property type="term" value="F:cGMP binding"/>
    <property type="evidence" value="ECO:0007669"/>
    <property type="project" value="UniProtKB-KW"/>
</dbReference>
<dbReference type="PANTHER" id="PTHR45651">
    <property type="entry name" value="CYCLIC NUCLEOTIDE-GATED ION CHANNEL 15-RELATED-RELATED"/>
    <property type="match status" value="1"/>
</dbReference>
<evidence type="ECO:0000313" key="7">
    <source>
        <dbReference type="EMBL" id="TXG71142.1"/>
    </source>
</evidence>
<dbReference type="GO" id="GO:0005516">
    <property type="term" value="F:calmodulin binding"/>
    <property type="evidence" value="ECO:0007669"/>
    <property type="project" value="UniProtKB-KW"/>
</dbReference>
<feature type="transmembrane region" description="Helical" evidence="6">
    <location>
        <begin position="63"/>
        <end position="84"/>
    </location>
</feature>
<keyword evidence="4" id="KW-1071">Ligand-gated ion channel</keyword>
<evidence type="ECO:0000256" key="4">
    <source>
        <dbReference type="ARBA" id="ARBA00023286"/>
    </source>
</evidence>
<dbReference type="GO" id="GO:0030552">
    <property type="term" value="F:cAMP binding"/>
    <property type="evidence" value="ECO:0007669"/>
    <property type="project" value="UniProtKB-KW"/>
</dbReference>
<dbReference type="AlphaFoldDB" id="A0A5C7IS14"/>
<dbReference type="InterPro" id="IPR018490">
    <property type="entry name" value="cNMP-bd_dom_sf"/>
</dbReference>
<keyword evidence="1" id="KW-0140">cGMP</keyword>
<gene>
    <name evidence="7" type="ORF">EZV62_006077</name>
</gene>
<evidence type="ECO:0000256" key="1">
    <source>
        <dbReference type="ARBA" id="ARBA00022535"/>
    </source>
</evidence>
<name>A0A5C7IS14_9ROSI</name>
<accession>A0A5C7IS14</accession>
<keyword evidence="3" id="KW-0547">Nucleotide-binding</keyword>
<evidence type="ECO:0000256" key="5">
    <source>
        <dbReference type="ARBA" id="ARBA00023303"/>
    </source>
</evidence>
<evidence type="ECO:0000256" key="6">
    <source>
        <dbReference type="SAM" id="Phobius"/>
    </source>
</evidence>
<dbReference type="Gene3D" id="2.60.120.10">
    <property type="entry name" value="Jelly Rolls"/>
    <property type="match status" value="1"/>
</dbReference>
<keyword evidence="6" id="KW-1133">Transmembrane helix</keyword>
<protein>
    <recommendedName>
        <fullName evidence="9">Cyclic nucleotide-binding domain-containing protein</fullName>
    </recommendedName>
</protein>
<feature type="transmembrane region" description="Helical" evidence="6">
    <location>
        <begin position="99"/>
        <end position="118"/>
    </location>
</feature>
<evidence type="ECO:0000313" key="8">
    <source>
        <dbReference type="Proteomes" id="UP000323000"/>
    </source>
</evidence>
<feature type="transmembrane region" description="Helical" evidence="6">
    <location>
        <begin position="171"/>
        <end position="190"/>
    </location>
</feature>
<keyword evidence="6" id="KW-0472">Membrane</keyword>
<dbReference type="Proteomes" id="UP000323000">
    <property type="component" value="Chromosome 2"/>
</dbReference>
<dbReference type="SUPFAM" id="SSF51206">
    <property type="entry name" value="cAMP-binding domain-like"/>
    <property type="match status" value="1"/>
</dbReference>
<dbReference type="PANTHER" id="PTHR45651:SF5">
    <property type="entry name" value="CYCLIC NUCLEOTIDE-GATED ION CHANNEL 1"/>
    <property type="match status" value="1"/>
</dbReference>
<keyword evidence="8" id="KW-1185">Reference proteome</keyword>
<dbReference type="InterPro" id="IPR014710">
    <property type="entry name" value="RmlC-like_jellyroll"/>
</dbReference>
<keyword evidence="5" id="KW-0407">Ion channel</keyword>
<evidence type="ECO:0000256" key="2">
    <source>
        <dbReference type="ARBA" id="ARBA00022860"/>
    </source>
</evidence>
<dbReference type="CDD" id="cd00038">
    <property type="entry name" value="CAP_ED"/>
    <property type="match status" value="1"/>
</dbReference>
<dbReference type="OrthoDB" id="1585300at2759"/>
<dbReference type="GO" id="GO:0034220">
    <property type="term" value="P:monoatomic ion transmembrane transport"/>
    <property type="evidence" value="ECO:0007669"/>
    <property type="project" value="UniProtKB-KW"/>
</dbReference>